<dbReference type="EMBL" id="JAVDWE010000002">
    <property type="protein sequence ID" value="MDR7093466.1"/>
    <property type="molecule type" value="Genomic_DNA"/>
</dbReference>
<evidence type="ECO:0000313" key="3">
    <source>
        <dbReference type="EMBL" id="MDR7093466.1"/>
    </source>
</evidence>
<feature type="chain" id="PRO_5046707072" evidence="2">
    <location>
        <begin position="24"/>
        <end position="321"/>
    </location>
</feature>
<dbReference type="PANTHER" id="PTHR42928">
    <property type="entry name" value="TRICARBOXYLATE-BINDING PROTEIN"/>
    <property type="match status" value="1"/>
</dbReference>
<reference evidence="3 4" key="1">
    <citation type="submission" date="2023-07" db="EMBL/GenBank/DDBJ databases">
        <title>Sorghum-associated microbial communities from plants grown in Nebraska, USA.</title>
        <authorList>
            <person name="Schachtman D."/>
        </authorList>
    </citation>
    <scope>NUCLEOTIDE SEQUENCE [LARGE SCALE GENOMIC DNA]</scope>
    <source>
        <strain evidence="3 4">BE240</strain>
    </source>
</reference>
<proteinExistence type="inferred from homology"/>
<dbReference type="InterPro" id="IPR042100">
    <property type="entry name" value="Bug_dom1"/>
</dbReference>
<organism evidence="3 4">
    <name type="scientific">Hydrogenophaga laconesensis</name>
    <dbReference type="NCBI Taxonomy" id="1805971"/>
    <lineage>
        <taxon>Bacteria</taxon>
        <taxon>Pseudomonadati</taxon>
        <taxon>Pseudomonadota</taxon>
        <taxon>Betaproteobacteria</taxon>
        <taxon>Burkholderiales</taxon>
        <taxon>Comamonadaceae</taxon>
        <taxon>Hydrogenophaga</taxon>
    </lineage>
</organism>
<name>A0ABU1V7M9_9BURK</name>
<keyword evidence="2" id="KW-0732">Signal</keyword>
<feature type="signal peptide" evidence="2">
    <location>
        <begin position="1"/>
        <end position="23"/>
    </location>
</feature>
<gene>
    <name evidence="3" type="ORF">J2X09_001198</name>
</gene>
<dbReference type="Gene3D" id="3.40.190.10">
    <property type="entry name" value="Periplasmic binding protein-like II"/>
    <property type="match status" value="1"/>
</dbReference>
<dbReference type="SUPFAM" id="SSF53850">
    <property type="entry name" value="Periplasmic binding protein-like II"/>
    <property type="match status" value="1"/>
</dbReference>
<accession>A0ABU1V7M9</accession>
<keyword evidence="3" id="KW-0675">Receptor</keyword>
<dbReference type="InterPro" id="IPR005064">
    <property type="entry name" value="BUG"/>
</dbReference>
<dbReference type="RefSeq" id="WP_204732672.1">
    <property type="nucleotide sequence ID" value="NZ_JAVDWE010000002.1"/>
</dbReference>
<dbReference type="Pfam" id="PF03401">
    <property type="entry name" value="TctC"/>
    <property type="match status" value="1"/>
</dbReference>
<sequence length="321" mass="33745">MKIPALRLAFALLAAAALPFAAAQDTYPNKPVRFVNNFPAGGPSDLLARSVAAVLQETLKQPFVVENKAGVAGNIGAAEVARAPADGYTVLFGIDTTFTVNPHLYSNMPFRRADLKPLVVMASSGLLVGVNPSTGFKTLADMIEGGKTRGVNFSSAGSGSPGHLAVEVIKESTHARITHIPYRGNTPAVTAVLSGEVDGGVLATPGMLPHVQTGKITALAVTSRQRSRLAPELPTVAEAGLKSLEQEVLYIVMVPAATPEPIAQSLQRGIIDALKRPDVQARMANLDLFFEGLTGAQASQRIDALYNRYGPIVKATGMKVE</sequence>
<evidence type="ECO:0000256" key="1">
    <source>
        <dbReference type="ARBA" id="ARBA00006987"/>
    </source>
</evidence>
<dbReference type="Gene3D" id="3.40.190.150">
    <property type="entry name" value="Bordetella uptake gene, domain 1"/>
    <property type="match status" value="1"/>
</dbReference>
<dbReference type="Proteomes" id="UP001265550">
    <property type="component" value="Unassembled WGS sequence"/>
</dbReference>
<keyword evidence="4" id="KW-1185">Reference proteome</keyword>
<dbReference type="PIRSF" id="PIRSF017082">
    <property type="entry name" value="YflP"/>
    <property type="match status" value="1"/>
</dbReference>
<dbReference type="PANTHER" id="PTHR42928:SF5">
    <property type="entry name" value="BLR1237 PROTEIN"/>
    <property type="match status" value="1"/>
</dbReference>
<protein>
    <submittedName>
        <fullName evidence="3">Tripartite-type tricarboxylate transporter receptor subunit TctC</fullName>
    </submittedName>
</protein>
<evidence type="ECO:0000313" key="4">
    <source>
        <dbReference type="Proteomes" id="UP001265550"/>
    </source>
</evidence>
<comment type="caution">
    <text evidence="3">The sequence shown here is derived from an EMBL/GenBank/DDBJ whole genome shotgun (WGS) entry which is preliminary data.</text>
</comment>
<dbReference type="CDD" id="cd07012">
    <property type="entry name" value="PBP2_Bug_TTT"/>
    <property type="match status" value="1"/>
</dbReference>
<comment type="similarity">
    <text evidence="1">Belongs to the UPF0065 (bug) family.</text>
</comment>
<evidence type="ECO:0000256" key="2">
    <source>
        <dbReference type="SAM" id="SignalP"/>
    </source>
</evidence>